<feature type="domain" description="Flagellar motor switch protein FliN-like C-terminal" evidence="8">
    <location>
        <begin position="49"/>
        <end position="117"/>
    </location>
</feature>
<reference evidence="9 10" key="1">
    <citation type="submission" date="2016-04" db="EMBL/GenBank/DDBJ databases">
        <title>ATOL: Assembling a taxonomically balanced genome-scale reconstruction of the evolutionary history of the Enterobacteriaceae.</title>
        <authorList>
            <person name="Plunkett G.III."/>
            <person name="Neeno-Eckwall E.C."/>
            <person name="Glasner J.D."/>
            <person name="Perna N.T."/>
        </authorList>
    </citation>
    <scope>NUCLEOTIDE SEQUENCE [LARGE SCALE GENOMIC DNA]</scope>
    <source>
        <strain evidence="9 10">ATCC 51602</strain>
    </source>
</reference>
<protein>
    <recommendedName>
        <fullName evidence="3">Flagellar motor switch protein FliN</fullName>
    </recommendedName>
</protein>
<dbReference type="PRINTS" id="PR00956">
    <property type="entry name" value="FLGMOTORFLIN"/>
</dbReference>
<comment type="similarity">
    <text evidence="2">Belongs to the FliN/MopA/SpaO family.</text>
</comment>
<keyword evidence="9" id="KW-0966">Cell projection</keyword>
<evidence type="ECO:0000256" key="5">
    <source>
        <dbReference type="ARBA" id="ARBA00022500"/>
    </source>
</evidence>
<dbReference type="InterPro" id="IPR001172">
    <property type="entry name" value="FliN_T3SS_HrcQb"/>
</dbReference>
<dbReference type="SUPFAM" id="SSF101801">
    <property type="entry name" value="Surface presentation of antigens (SPOA)"/>
    <property type="match status" value="1"/>
</dbReference>
<gene>
    <name evidence="9" type="ORF">M976_01930</name>
</gene>
<comment type="subcellular location">
    <subcellularLocation>
        <location evidence="1">Cell membrane</location>
        <topology evidence="1">Peripheral membrane protein</topology>
        <orientation evidence="1">Cytoplasmic side</orientation>
    </subcellularLocation>
</comment>
<evidence type="ECO:0000313" key="9">
    <source>
        <dbReference type="EMBL" id="OAT28091.1"/>
    </source>
</evidence>
<keyword evidence="7" id="KW-0472">Membrane</keyword>
<keyword evidence="4" id="KW-1003">Cell membrane</keyword>
<evidence type="ECO:0000256" key="2">
    <source>
        <dbReference type="ARBA" id="ARBA00009226"/>
    </source>
</evidence>
<evidence type="ECO:0000256" key="1">
    <source>
        <dbReference type="ARBA" id="ARBA00004413"/>
    </source>
</evidence>
<keyword evidence="5" id="KW-0145">Chemotaxis</keyword>
<dbReference type="InterPro" id="IPR051469">
    <property type="entry name" value="FliN/MopA/SpaO"/>
</dbReference>
<dbReference type="InterPro" id="IPR001543">
    <property type="entry name" value="FliN-like_C"/>
</dbReference>
<dbReference type="InterPro" id="IPR036429">
    <property type="entry name" value="SpoA-like_sf"/>
</dbReference>
<evidence type="ECO:0000313" key="10">
    <source>
        <dbReference type="Proteomes" id="UP000078407"/>
    </source>
</evidence>
<comment type="caution">
    <text evidence="9">The sequence shown here is derived from an EMBL/GenBank/DDBJ whole genome shotgun (WGS) entry which is preliminary data.</text>
</comment>
<evidence type="ECO:0000259" key="8">
    <source>
        <dbReference type="Pfam" id="PF01052"/>
    </source>
</evidence>
<dbReference type="PANTHER" id="PTHR43484:SF1">
    <property type="entry name" value="FLAGELLAR MOTOR SWITCH PROTEIN FLIN"/>
    <property type="match status" value="1"/>
</dbReference>
<keyword evidence="9" id="KW-0282">Flagellum</keyword>
<evidence type="ECO:0000256" key="6">
    <source>
        <dbReference type="ARBA" id="ARBA00022779"/>
    </source>
</evidence>
<name>A0ABX2W8V2_9ENTR</name>
<dbReference type="EMBL" id="LXEQ01000033">
    <property type="protein sequence ID" value="OAT28091.1"/>
    <property type="molecule type" value="Genomic_DNA"/>
</dbReference>
<organism evidence="9 10">
    <name type="scientific">Buttiauxella ferragutiae ATCC 51602</name>
    <dbReference type="NCBI Taxonomy" id="1354252"/>
    <lineage>
        <taxon>Bacteria</taxon>
        <taxon>Pseudomonadati</taxon>
        <taxon>Pseudomonadota</taxon>
        <taxon>Gammaproteobacteria</taxon>
        <taxon>Enterobacterales</taxon>
        <taxon>Enterobacteriaceae</taxon>
        <taxon>Buttiauxella</taxon>
    </lineage>
</organism>
<dbReference type="PANTHER" id="PTHR43484">
    <property type="match status" value="1"/>
</dbReference>
<evidence type="ECO:0000256" key="3">
    <source>
        <dbReference type="ARBA" id="ARBA00021897"/>
    </source>
</evidence>
<dbReference type="RefSeq" id="WP_064544140.1">
    <property type="nucleotide sequence ID" value="NZ_LXEQ01000033.1"/>
</dbReference>
<sequence length="126" mass="14004">MAKEKNMDLDMSGLDVEGFDDLFANEEEILDESEPKATVVEKRPLSFFHRLPVNLSLEVASTEIPLEELMTLAEGAVVQMNKLSHQPLDVKVNGILIGAAEVVIVDGQYGLRMTEVFDDINWSKLA</sequence>
<keyword evidence="9" id="KW-0969">Cilium</keyword>
<dbReference type="Gene3D" id="2.30.330.10">
    <property type="entry name" value="SpoA-like"/>
    <property type="match status" value="1"/>
</dbReference>
<dbReference type="Pfam" id="PF01052">
    <property type="entry name" value="FliMN_C"/>
    <property type="match status" value="1"/>
</dbReference>
<dbReference type="Proteomes" id="UP000078407">
    <property type="component" value="Unassembled WGS sequence"/>
</dbReference>
<keyword evidence="10" id="KW-1185">Reference proteome</keyword>
<accession>A0ABX2W8V2</accession>
<proteinExistence type="inferred from homology"/>
<evidence type="ECO:0000256" key="4">
    <source>
        <dbReference type="ARBA" id="ARBA00022475"/>
    </source>
</evidence>
<keyword evidence="6" id="KW-0283">Flagellar rotation</keyword>
<evidence type="ECO:0000256" key="7">
    <source>
        <dbReference type="ARBA" id="ARBA00023136"/>
    </source>
</evidence>